<name>A0A9Q1HAG9_HOLLE</name>
<dbReference type="EMBL" id="JAIZAY010000005">
    <property type="protein sequence ID" value="KAJ8041967.1"/>
    <property type="molecule type" value="Genomic_DNA"/>
</dbReference>
<dbReference type="InterPro" id="IPR051001">
    <property type="entry name" value="Calbindin_Ca-bind"/>
</dbReference>
<dbReference type="Pfam" id="PF13202">
    <property type="entry name" value="EF-hand_5"/>
    <property type="match status" value="1"/>
</dbReference>
<organism evidence="3 4">
    <name type="scientific">Holothuria leucospilota</name>
    <name type="common">Black long sea cucumber</name>
    <name type="synonym">Mertensiothuria leucospilota</name>
    <dbReference type="NCBI Taxonomy" id="206669"/>
    <lineage>
        <taxon>Eukaryota</taxon>
        <taxon>Metazoa</taxon>
        <taxon>Echinodermata</taxon>
        <taxon>Eleutherozoa</taxon>
        <taxon>Echinozoa</taxon>
        <taxon>Holothuroidea</taxon>
        <taxon>Aspidochirotacea</taxon>
        <taxon>Aspidochirotida</taxon>
        <taxon>Holothuriidae</taxon>
        <taxon>Holothuria</taxon>
    </lineage>
</organism>
<dbReference type="SMART" id="SM00054">
    <property type="entry name" value="EFh"/>
    <property type="match status" value="3"/>
</dbReference>
<feature type="domain" description="EF-hand" evidence="2">
    <location>
        <begin position="31"/>
        <end position="66"/>
    </location>
</feature>
<dbReference type="PROSITE" id="PS00018">
    <property type="entry name" value="EF_HAND_1"/>
    <property type="match status" value="3"/>
</dbReference>
<proteinExistence type="predicted"/>
<evidence type="ECO:0000259" key="2">
    <source>
        <dbReference type="PROSITE" id="PS50222"/>
    </source>
</evidence>
<dbReference type="GO" id="GO:0043195">
    <property type="term" value="C:terminal bouton"/>
    <property type="evidence" value="ECO:0007669"/>
    <property type="project" value="TreeGrafter"/>
</dbReference>
<protein>
    <submittedName>
        <fullName evidence="3">Secretagogin</fullName>
    </submittedName>
</protein>
<dbReference type="Pfam" id="PF13499">
    <property type="entry name" value="EF-hand_7"/>
    <property type="match status" value="1"/>
</dbReference>
<keyword evidence="4" id="KW-1185">Reference proteome</keyword>
<dbReference type="GO" id="GO:0030425">
    <property type="term" value="C:dendrite"/>
    <property type="evidence" value="ECO:0007669"/>
    <property type="project" value="TreeGrafter"/>
</dbReference>
<dbReference type="PANTHER" id="PTHR19972:SF10">
    <property type="entry name" value="CALBINDIN-32"/>
    <property type="match status" value="1"/>
</dbReference>
<dbReference type="GO" id="GO:0099509">
    <property type="term" value="P:regulation of presynaptic cytosolic calcium ion concentration"/>
    <property type="evidence" value="ECO:0007669"/>
    <property type="project" value="TreeGrafter"/>
</dbReference>
<dbReference type="InterPro" id="IPR011992">
    <property type="entry name" value="EF-hand-dom_pair"/>
</dbReference>
<evidence type="ECO:0000313" key="4">
    <source>
        <dbReference type="Proteomes" id="UP001152320"/>
    </source>
</evidence>
<dbReference type="AlphaFoldDB" id="A0A9Q1HAG9"/>
<dbReference type="GO" id="GO:0005829">
    <property type="term" value="C:cytosol"/>
    <property type="evidence" value="ECO:0007669"/>
    <property type="project" value="TreeGrafter"/>
</dbReference>
<dbReference type="InterPro" id="IPR002048">
    <property type="entry name" value="EF_hand_dom"/>
</dbReference>
<dbReference type="GO" id="GO:0005509">
    <property type="term" value="F:calcium ion binding"/>
    <property type="evidence" value="ECO:0007669"/>
    <property type="project" value="InterPro"/>
</dbReference>
<dbReference type="PANTHER" id="PTHR19972">
    <property type="entry name" value="CALBINDIN"/>
    <property type="match status" value="1"/>
</dbReference>
<comment type="caution">
    <text evidence="3">The sequence shown here is derived from an EMBL/GenBank/DDBJ whole genome shotgun (WGS) entry which is preliminary data.</text>
</comment>
<dbReference type="OrthoDB" id="428774at2759"/>
<reference evidence="3" key="1">
    <citation type="submission" date="2021-10" db="EMBL/GenBank/DDBJ databases">
        <title>Tropical sea cucumber genome reveals ecological adaptation and Cuvierian tubules defense mechanism.</title>
        <authorList>
            <person name="Chen T."/>
        </authorList>
    </citation>
    <scope>NUCLEOTIDE SEQUENCE</scope>
    <source>
        <strain evidence="3">Nanhai2018</strain>
        <tissue evidence="3">Muscle</tissue>
    </source>
</reference>
<dbReference type="GO" id="GO:0005634">
    <property type="term" value="C:nucleus"/>
    <property type="evidence" value="ECO:0007669"/>
    <property type="project" value="TreeGrafter"/>
</dbReference>
<sequence>MPIENFIRDLLEKGHKDTEVEDKPEPITDEKLQKYTDIMLKLFDRNGDGKLEIKEMTRLLPVKENFLMRFEQKKHLTRDEFENVFAHYDKDGNGTIEGDELAGFLKDLMEHENENVDVESLKSGSQALLNICDVNKDGRIQKDELALVLLHPPRPDKETN</sequence>
<feature type="domain" description="EF-hand" evidence="2">
    <location>
        <begin position="76"/>
        <end position="111"/>
    </location>
</feature>
<dbReference type="Proteomes" id="UP001152320">
    <property type="component" value="Chromosome 5"/>
</dbReference>
<dbReference type="Gene3D" id="1.10.238.10">
    <property type="entry name" value="EF-hand"/>
    <property type="match status" value="2"/>
</dbReference>
<evidence type="ECO:0000256" key="1">
    <source>
        <dbReference type="ARBA" id="ARBA00022837"/>
    </source>
</evidence>
<dbReference type="SUPFAM" id="SSF47473">
    <property type="entry name" value="EF-hand"/>
    <property type="match status" value="1"/>
</dbReference>
<gene>
    <name evidence="3" type="ORF">HOLleu_12918</name>
</gene>
<dbReference type="InterPro" id="IPR018247">
    <property type="entry name" value="EF_Hand_1_Ca_BS"/>
</dbReference>
<accession>A0A9Q1HAG9</accession>
<dbReference type="PROSITE" id="PS50222">
    <property type="entry name" value="EF_HAND_2"/>
    <property type="match status" value="2"/>
</dbReference>
<evidence type="ECO:0000313" key="3">
    <source>
        <dbReference type="EMBL" id="KAJ8041967.1"/>
    </source>
</evidence>
<keyword evidence="1" id="KW-0106">Calcium</keyword>
<dbReference type="GO" id="GO:1900271">
    <property type="term" value="P:regulation of long-term synaptic potentiation"/>
    <property type="evidence" value="ECO:0007669"/>
    <property type="project" value="TreeGrafter"/>
</dbReference>